<evidence type="ECO:0000313" key="3">
    <source>
        <dbReference type="Proteomes" id="UP001283361"/>
    </source>
</evidence>
<evidence type="ECO:0000256" key="1">
    <source>
        <dbReference type="SAM" id="MobiDB-lite"/>
    </source>
</evidence>
<dbReference type="AlphaFoldDB" id="A0AAE0ZX16"/>
<comment type="caution">
    <text evidence="2">The sequence shown here is derived from an EMBL/GenBank/DDBJ whole genome shotgun (WGS) entry which is preliminary data.</text>
</comment>
<evidence type="ECO:0000313" key="2">
    <source>
        <dbReference type="EMBL" id="KAK3777094.1"/>
    </source>
</evidence>
<protein>
    <submittedName>
        <fullName evidence="2">Uncharacterized protein</fullName>
    </submittedName>
</protein>
<reference evidence="2" key="1">
    <citation type="journal article" date="2023" name="G3 (Bethesda)">
        <title>A reference genome for the long-term kleptoplast-retaining sea slug Elysia crispata morphotype clarki.</title>
        <authorList>
            <person name="Eastman K.E."/>
            <person name="Pendleton A.L."/>
            <person name="Shaikh M.A."/>
            <person name="Suttiyut T."/>
            <person name="Ogas R."/>
            <person name="Tomko P."/>
            <person name="Gavelis G."/>
            <person name="Widhalm J.R."/>
            <person name="Wisecaver J.H."/>
        </authorList>
    </citation>
    <scope>NUCLEOTIDE SEQUENCE</scope>
    <source>
        <strain evidence="2">ECLA1</strain>
    </source>
</reference>
<dbReference type="EMBL" id="JAWDGP010003137">
    <property type="protein sequence ID" value="KAK3777094.1"/>
    <property type="molecule type" value="Genomic_DNA"/>
</dbReference>
<keyword evidence="3" id="KW-1185">Reference proteome</keyword>
<gene>
    <name evidence="2" type="ORF">RRG08_004263</name>
</gene>
<proteinExistence type="predicted"/>
<organism evidence="2 3">
    <name type="scientific">Elysia crispata</name>
    <name type="common">lettuce slug</name>
    <dbReference type="NCBI Taxonomy" id="231223"/>
    <lineage>
        <taxon>Eukaryota</taxon>
        <taxon>Metazoa</taxon>
        <taxon>Spiralia</taxon>
        <taxon>Lophotrochozoa</taxon>
        <taxon>Mollusca</taxon>
        <taxon>Gastropoda</taxon>
        <taxon>Heterobranchia</taxon>
        <taxon>Euthyneura</taxon>
        <taxon>Panpulmonata</taxon>
        <taxon>Sacoglossa</taxon>
        <taxon>Placobranchoidea</taxon>
        <taxon>Plakobranchidae</taxon>
        <taxon>Elysia</taxon>
    </lineage>
</organism>
<dbReference type="Proteomes" id="UP001283361">
    <property type="component" value="Unassembled WGS sequence"/>
</dbReference>
<name>A0AAE0ZX16_9GAST</name>
<feature type="region of interest" description="Disordered" evidence="1">
    <location>
        <begin position="31"/>
        <end position="62"/>
    </location>
</feature>
<accession>A0AAE0ZX16</accession>
<sequence>MDWVVQSDLTQPANCVTFDPNQNRFENLEQIPTTLKRSPDRESDNEAALTSRQKSIKTKKFQRNSWGFEQPIQGFSSTPPPIALSRLINHASSEHLIQASHPRFLLSSYPGFSSTPPPIALSRLINHASSEHLIQASHPCFLLSSYPG</sequence>